<evidence type="ECO:0000256" key="1">
    <source>
        <dbReference type="SAM" id="MobiDB-lite"/>
    </source>
</evidence>
<accession>A0ABZ2L346</accession>
<organism evidence="3 4">
    <name type="scientific">Pendulispora rubella</name>
    <dbReference type="NCBI Taxonomy" id="2741070"/>
    <lineage>
        <taxon>Bacteria</taxon>
        <taxon>Pseudomonadati</taxon>
        <taxon>Myxococcota</taxon>
        <taxon>Myxococcia</taxon>
        <taxon>Myxococcales</taxon>
        <taxon>Sorangiineae</taxon>
        <taxon>Pendulisporaceae</taxon>
        <taxon>Pendulispora</taxon>
    </lineage>
</organism>
<evidence type="ECO:0008006" key="5">
    <source>
        <dbReference type="Google" id="ProtNLM"/>
    </source>
</evidence>
<keyword evidence="4" id="KW-1185">Reference proteome</keyword>
<dbReference type="EMBL" id="CP089983">
    <property type="protein sequence ID" value="WXB05344.1"/>
    <property type="molecule type" value="Genomic_DNA"/>
</dbReference>
<evidence type="ECO:0000256" key="2">
    <source>
        <dbReference type="SAM" id="SignalP"/>
    </source>
</evidence>
<sequence>MTSPTIFSRHLRGAICAFPFLLSFGAVWACSGSDGAIPIGDAGMPDARTPETDAGDGATYPTVTVTGKAVNQVGEGVPEARAIVVDAVGKKQEASAGKDGIFSISGIALPYDLSVTESGTVHAHLGLTRTDPQVDLFSTKTGRSYPLSRYADVSYEIPPIPGCPNDPSSPKYCVIQVGMSSPEGEVHHHDYYEYVQPGARLSVRYLWTTSAKRLTVKAHLLVQPDRGGPFYHSAGTMILDDEGRTTFVWPEVTMVPRAGAWTVSLPSGMDVPQGWRQERVIAWLNLPNGEGSVYLGSPERTPLPLTVEVPNLVGATMGASTHLSNTANDDGPKDREIRGVIDSVSLDASASPIPFERGEHIQSPAPGEPVSVAAGVLTWSTEGGPALYRLRPRTWDSVIDSNSNRVSLSRLSDLGVRMPYVSSVMKLSLITRRPFVSVDDMTGPSRSRIRENEYGTAPQTFTQASTTESEISITVPDR</sequence>
<reference evidence="3" key="1">
    <citation type="submission" date="2021-12" db="EMBL/GenBank/DDBJ databases">
        <title>Discovery of the Pendulisporaceae a myxobacterial family with distinct sporulation behavior and unique specialized metabolism.</title>
        <authorList>
            <person name="Garcia R."/>
            <person name="Popoff A."/>
            <person name="Bader C.D."/>
            <person name="Loehr J."/>
            <person name="Walesch S."/>
            <person name="Walt C."/>
            <person name="Boldt J."/>
            <person name="Bunk B."/>
            <person name="Haeckl F.J.F.P.J."/>
            <person name="Gunesch A.P."/>
            <person name="Birkelbach J."/>
            <person name="Nuebel U."/>
            <person name="Pietschmann T."/>
            <person name="Bach T."/>
            <person name="Mueller R."/>
        </authorList>
    </citation>
    <scope>NUCLEOTIDE SEQUENCE</scope>
    <source>
        <strain evidence="3">MSr11367</strain>
    </source>
</reference>
<name>A0ABZ2L346_9BACT</name>
<feature type="signal peptide" evidence="2">
    <location>
        <begin position="1"/>
        <end position="29"/>
    </location>
</feature>
<keyword evidence="2" id="KW-0732">Signal</keyword>
<gene>
    <name evidence="3" type="ORF">LVJ94_51665</name>
</gene>
<feature type="region of interest" description="Disordered" evidence="1">
    <location>
        <begin position="441"/>
        <end position="478"/>
    </location>
</feature>
<feature type="compositionally biased region" description="Polar residues" evidence="1">
    <location>
        <begin position="457"/>
        <end position="472"/>
    </location>
</feature>
<protein>
    <recommendedName>
        <fullName evidence="5">Carboxypeptidase regulatory-like domain-containing protein</fullName>
    </recommendedName>
</protein>
<proteinExistence type="predicted"/>
<feature type="chain" id="PRO_5045899375" description="Carboxypeptidase regulatory-like domain-containing protein" evidence="2">
    <location>
        <begin position="30"/>
        <end position="478"/>
    </location>
</feature>
<evidence type="ECO:0000313" key="3">
    <source>
        <dbReference type="EMBL" id="WXB05344.1"/>
    </source>
</evidence>
<dbReference type="Proteomes" id="UP001374803">
    <property type="component" value="Chromosome"/>
</dbReference>
<dbReference type="RefSeq" id="WP_394834989.1">
    <property type="nucleotide sequence ID" value="NZ_CP089929.1"/>
</dbReference>
<evidence type="ECO:0000313" key="4">
    <source>
        <dbReference type="Proteomes" id="UP001374803"/>
    </source>
</evidence>